<keyword evidence="2" id="KW-0732">Signal</keyword>
<evidence type="ECO:0000313" key="5">
    <source>
        <dbReference type="Proteomes" id="UP001500782"/>
    </source>
</evidence>
<feature type="chain" id="PRO_5046179906" description="YqgU-like 6-bladed beta-propeller domain-containing protein" evidence="2">
    <location>
        <begin position="18"/>
        <end position="381"/>
    </location>
</feature>
<comment type="caution">
    <text evidence="4">The sequence shown here is derived from an EMBL/GenBank/DDBJ whole genome shotgun (WGS) entry which is preliminary data.</text>
</comment>
<proteinExistence type="predicted"/>
<gene>
    <name evidence="4" type="ORF">GCM10008967_40230</name>
</gene>
<evidence type="ECO:0000313" key="4">
    <source>
        <dbReference type="EMBL" id="GAA0345772.1"/>
    </source>
</evidence>
<dbReference type="SUPFAM" id="SSF82171">
    <property type="entry name" value="DPP6 N-terminal domain-like"/>
    <property type="match status" value="1"/>
</dbReference>
<organism evidence="4 5">
    <name type="scientific">Bacillus carboniphilus</name>
    <dbReference type="NCBI Taxonomy" id="86663"/>
    <lineage>
        <taxon>Bacteria</taxon>
        <taxon>Bacillati</taxon>
        <taxon>Bacillota</taxon>
        <taxon>Bacilli</taxon>
        <taxon>Bacillales</taxon>
        <taxon>Bacillaceae</taxon>
        <taxon>Bacillus</taxon>
    </lineage>
</organism>
<sequence length="381" mass="43258">MARMLAILITFFFLLTACEDSESALPDSIEQPPSSDQSQDSGDTENEVMTITPLMISNGEDVQFIDWTSNEEVIYISSYNGESSINLYNLVSGENNPLFITQGFIQIVEVSPDKEQLLVQVSSIDHEATLHILALNGKQLSTINIPSSEIYMDWNEKNPSQILVTSFSEDWSFQSYLWNIETSELTTLQIEQPFSEWIGEESLQYLDWNVEQPELLAPLKRMDLDSNDLSVVTKDIYYTKSYGDWFFTLAPSSQNEDKGVYQFYNATSGQIGSFTAFHLNRFSEWVVPYHDFVESENRFYFFQPLEGGDIDFYEEDFVLSSYSLTNGDTNIVMEGLENKPLQCSPNGGYCLYGYQLEQVISIQSGKVTSLISEGIKKADAM</sequence>
<reference evidence="4 5" key="1">
    <citation type="journal article" date="2019" name="Int. J. Syst. Evol. Microbiol.">
        <title>The Global Catalogue of Microorganisms (GCM) 10K type strain sequencing project: providing services to taxonomists for standard genome sequencing and annotation.</title>
        <authorList>
            <consortium name="The Broad Institute Genomics Platform"/>
            <consortium name="The Broad Institute Genome Sequencing Center for Infectious Disease"/>
            <person name="Wu L."/>
            <person name="Ma J."/>
        </authorList>
    </citation>
    <scope>NUCLEOTIDE SEQUENCE [LARGE SCALE GENOMIC DNA]</scope>
    <source>
        <strain evidence="4 5">JCM 9731</strain>
    </source>
</reference>
<evidence type="ECO:0000256" key="1">
    <source>
        <dbReference type="SAM" id="MobiDB-lite"/>
    </source>
</evidence>
<dbReference type="Proteomes" id="UP001500782">
    <property type="component" value="Unassembled WGS sequence"/>
</dbReference>
<feature type="compositionally biased region" description="Low complexity" evidence="1">
    <location>
        <begin position="26"/>
        <end position="41"/>
    </location>
</feature>
<dbReference type="InterPro" id="IPR048421">
    <property type="entry name" value="YqgU_beta-prop"/>
</dbReference>
<protein>
    <recommendedName>
        <fullName evidence="3">YqgU-like 6-bladed beta-propeller domain-containing protein</fullName>
    </recommendedName>
</protein>
<feature type="region of interest" description="Disordered" evidence="1">
    <location>
        <begin position="24"/>
        <end position="45"/>
    </location>
</feature>
<evidence type="ECO:0000259" key="3">
    <source>
        <dbReference type="Pfam" id="PF21101"/>
    </source>
</evidence>
<keyword evidence="5" id="KW-1185">Reference proteome</keyword>
<feature type="domain" description="YqgU-like 6-bladed beta-propeller" evidence="3">
    <location>
        <begin position="89"/>
        <end position="353"/>
    </location>
</feature>
<accession>A0ABN0WSP1</accession>
<dbReference type="PROSITE" id="PS51257">
    <property type="entry name" value="PROKAR_LIPOPROTEIN"/>
    <property type="match status" value="1"/>
</dbReference>
<evidence type="ECO:0000256" key="2">
    <source>
        <dbReference type="SAM" id="SignalP"/>
    </source>
</evidence>
<feature type="signal peptide" evidence="2">
    <location>
        <begin position="1"/>
        <end position="17"/>
    </location>
</feature>
<name>A0ABN0WSP1_9BACI</name>
<dbReference type="Pfam" id="PF21101">
    <property type="entry name" value="YqgU"/>
    <property type="match status" value="1"/>
</dbReference>
<dbReference type="EMBL" id="BAAADJ010000064">
    <property type="protein sequence ID" value="GAA0345772.1"/>
    <property type="molecule type" value="Genomic_DNA"/>
</dbReference>